<dbReference type="PIRSF" id="PIRSF002825">
    <property type="entry name" value="CfbpA"/>
    <property type="match status" value="1"/>
</dbReference>
<keyword evidence="6" id="KW-1185">Reference proteome</keyword>
<dbReference type="SUPFAM" id="SSF53850">
    <property type="entry name" value="Periplasmic binding protein-like II"/>
    <property type="match status" value="1"/>
</dbReference>
<evidence type="ECO:0000256" key="2">
    <source>
        <dbReference type="PIRSR" id="PIRSR002825-1"/>
    </source>
</evidence>
<feature type="binding site" evidence="2">
    <location>
        <position position="74"/>
    </location>
    <ligand>
        <name>Fe cation</name>
        <dbReference type="ChEBI" id="CHEBI:24875"/>
    </ligand>
</feature>
<gene>
    <name evidence="5" type="ORF">ER308_15740</name>
</gene>
<accession>A0A411YI16</accession>
<evidence type="ECO:0000256" key="1">
    <source>
        <dbReference type="ARBA" id="ARBA00022729"/>
    </source>
</evidence>
<proteinExistence type="predicted"/>
<dbReference type="PANTHER" id="PTHR30006">
    <property type="entry name" value="THIAMINE-BINDING PERIPLASMIC PROTEIN-RELATED"/>
    <property type="match status" value="1"/>
</dbReference>
<dbReference type="AlphaFoldDB" id="A0A411YI16"/>
<dbReference type="Pfam" id="PF13343">
    <property type="entry name" value="SBP_bac_6"/>
    <property type="match status" value="1"/>
</dbReference>
<dbReference type="EMBL" id="CP036402">
    <property type="protein sequence ID" value="QBI20880.1"/>
    <property type="molecule type" value="Genomic_DNA"/>
</dbReference>
<keyword evidence="2" id="KW-0408">Iron</keyword>
<dbReference type="InterPro" id="IPR026045">
    <property type="entry name" value="Ferric-bd"/>
</dbReference>
<dbReference type="Gene3D" id="3.40.190.10">
    <property type="entry name" value="Periplasmic binding protein-like II"/>
    <property type="match status" value="2"/>
</dbReference>
<dbReference type="GO" id="GO:0030976">
    <property type="term" value="F:thiamine pyrophosphate binding"/>
    <property type="evidence" value="ECO:0007669"/>
    <property type="project" value="TreeGrafter"/>
</dbReference>
<sequence length="373" mass="40955">MEMSRRLVILASLLVVALFAAACETEETADPGADPVDDPDGDEEAVDDDVEEVEEEELTDVPDDAELVIYGALHEEEIDRIASAFEDATGVPTETIRASAGEMTARIEAEGDNPDGDVFLGGPSETHEPLVPDFLRAYESPVAVEDYDEDHYHSEHYWHGFYIGALGVAINTERWEDEFGDDPYPETWDDLLDEQYEGALAIAEPASSGTSYNMLVTQVFRLGEDEAFDWYEEFDRTVGQYTSSGAAPARMAGAGEFTLAVTFGHDILTPIQAGFPLELVYPEDTGFEIGAVSIIDDGPNPEAAEVFVDWMLGPEANQLHTDLSLRVPLRDDVELPGAADPVDELDLVDGFDAEWAGEQRDHLLDEWEERVGG</sequence>
<keyword evidence="2" id="KW-0479">Metal-binding</keyword>
<evidence type="ECO:0000256" key="3">
    <source>
        <dbReference type="SAM" id="MobiDB-lite"/>
    </source>
</evidence>
<feature type="signal peptide" evidence="4">
    <location>
        <begin position="1"/>
        <end position="22"/>
    </location>
</feature>
<keyword evidence="1 4" id="KW-0732">Signal</keyword>
<protein>
    <submittedName>
        <fullName evidence="5">ABC transporter substrate-binding protein</fullName>
    </submittedName>
</protein>
<evidence type="ECO:0000313" key="5">
    <source>
        <dbReference type="EMBL" id="QBI20880.1"/>
    </source>
</evidence>
<dbReference type="KEGG" id="erz:ER308_15740"/>
<name>A0A411YI16_9ACTN</name>
<reference evidence="5 6" key="1">
    <citation type="submission" date="2019-01" db="EMBL/GenBank/DDBJ databases">
        <title>Egibacter rhizosphaerae EGI 80759T.</title>
        <authorList>
            <person name="Chen D.-D."/>
            <person name="Tian Y."/>
            <person name="Jiao J.-Y."/>
            <person name="Zhang X.-T."/>
            <person name="Zhang Y.-G."/>
            <person name="Zhang Y."/>
            <person name="Xiao M."/>
            <person name="Shu W.-S."/>
            <person name="Li W.-J."/>
        </authorList>
    </citation>
    <scope>NUCLEOTIDE SEQUENCE [LARGE SCALE GENOMIC DNA]</scope>
    <source>
        <strain evidence="5 6">EGI 80759</strain>
    </source>
</reference>
<dbReference type="CDD" id="cd13544">
    <property type="entry name" value="PBP2_Fbp_like_1"/>
    <property type="match status" value="1"/>
</dbReference>
<evidence type="ECO:0000256" key="4">
    <source>
        <dbReference type="SAM" id="SignalP"/>
    </source>
</evidence>
<dbReference type="PANTHER" id="PTHR30006:SF2">
    <property type="entry name" value="ABC TRANSPORTER SUBSTRATE-BINDING PROTEIN"/>
    <property type="match status" value="1"/>
</dbReference>
<dbReference type="OrthoDB" id="366726at2"/>
<organism evidence="5 6">
    <name type="scientific">Egibacter rhizosphaerae</name>
    <dbReference type="NCBI Taxonomy" id="1670831"/>
    <lineage>
        <taxon>Bacteria</taxon>
        <taxon>Bacillati</taxon>
        <taxon>Actinomycetota</taxon>
        <taxon>Nitriliruptoria</taxon>
        <taxon>Egibacterales</taxon>
        <taxon>Egibacteraceae</taxon>
        <taxon>Egibacter</taxon>
    </lineage>
</organism>
<dbReference type="Proteomes" id="UP000291469">
    <property type="component" value="Chromosome"/>
</dbReference>
<evidence type="ECO:0000313" key="6">
    <source>
        <dbReference type="Proteomes" id="UP000291469"/>
    </source>
</evidence>
<dbReference type="GO" id="GO:0030288">
    <property type="term" value="C:outer membrane-bounded periplasmic space"/>
    <property type="evidence" value="ECO:0007669"/>
    <property type="project" value="TreeGrafter"/>
</dbReference>
<feature type="chain" id="PRO_5019510782" evidence="4">
    <location>
        <begin position="23"/>
        <end position="373"/>
    </location>
</feature>
<dbReference type="GO" id="GO:0015888">
    <property type="term" value="P:thiamine transport"/>
    <property type="evidence" value="ECO:0007669"/>
    <property type="project" value="TreeGrafter"/>
</dbReference>
<feature type="region of interest" description="Disordered" evidence="3">
    <location>
        <begin position="26"/>
        <end position="59"/>
    </location>
</feature>
<dbReference type="GO" id="GO:0046872">
    <property type="term" value="F:metal ion binding"/>
    <property type="evidence" value="ECO:0007669"/>
    <property type="project" value="UniProtKB-KW"/>
</dbReference>
<dbReference type="GO" id="GO:0030975">
    <property type="term" value="F:thiamine binding"/>
    <property type="evidence" value="ECO:0007669"/>
    <property type="project" value="TreeGrafter"/>
</dbReference>
<dbReference type="PROSITE" id="PS51257">
    <property type="entry name" value="PROKAR_LIPOPROTEIN"/>
    <property type="match status" value="1"/>
</dbReference>